<protein>
    <submittedName>
        <fullName evidence="1">Uncharacterized protein</fullName>
    </submittedName>
</protein>
<name>A0A6N9Q1C7_9BACL</name>
<evidence type="ECO:0000313" key="2">
    <source>
        <dbReference type="Proteomes" id="UP000448943"/>
    </source>
</evidence>
<dbReference type="RefSeq" id="WP_160645408.1">
    <property type="nucleotide sequence ID" value="NZ_SIJB01000016.1"/>
</dbReference>
<dbReference type="Proteomes" id="UP000448943">
    <property type="component" value="Unassembled WGS sequence"/>
</dbReference>
<proteinExistence type="predicted"/>
<comment type="caution">
    <text evidence="1">The sequence shown here is derived from an EMBL/GenBank/DDBJ whole genome shotgun (WGS) entry which is preliminary data.</text>
</comment>
<gene>
    <name evidence="1" type="ORF">ERL59_06560</name>
</gene>
<dbReference type="AlphaFoldDB" id="A0A6N9Q1C7"/>
<organism evidence="1 2">
    <name type="scientific">Chengkuizengella marina</name>
    <dbReference type="NCBI Taxonomy" id="2507566"/>
    <lineage>
        <taxon>Bacteria</taxon>
        <taxon>Bacillati</taxon>
        <taxon>Bacillota</taxon>
        <taxon>Bacilli</taxon>
        <taxon>Bacillales</taxon>
        <taxon>Paenibacillaceae</taxon>
        <taxon>Chengkuizengella</taxon>
    </lineage>
</organism>
<evidence type="ECO:0000313" key="1">
    <source>
        <dbReference type="EMBL" id="NBI28613.1"/>
    </source>
</evidence>
<reference evidence="1 2" key="1">
    <citation type="submission" date="2019-01" db="EMBL/GenBank/DDBJ databases">
        <title>Chengkuizengella sp. nov., isolated from deep-sea sediment of East Pacific Ocean.</title>
        <authorList>
            <person name="Yang J."/>
            <person name="Lai Q."/>
            <person name="Shao Z."/>
        </authorList>
    </citation>
    <scope>NUCLEOTIDE SEQUENCE [LARGE SCALE GENOMIC DNA]</scope>
    <source>
        <strain evidence="1 2">YPA3-1-1</strain>
    </source>
</reference>
<keyword evidence="2" id="KW-1185">Reference proteome</keyword>
<sequence>MKLKLPNGEKIKLNTSFEYKERLEAVNNILLDWEDYFYKTWDQKKTSVCLEILSNYLCMVKDKGEDKNIEDKYILSNYKMKKLKRGDKRMTNFTDLKSYHKKLLGIAEEDVT</sequence>
<dbReference type="EMBL" id="SIJB01000016">
    <property type="protein sequence ID" value="NBI28613.1"/>
    <property type="molecule type" value="Genomic_DNA"/>
</dbReference>
<accession>A0A6N9Q1C7</accession>